<feature type="non-terminal residue" evidence="1">
    <location>
        <position position="1"/>
    </location>
</feature>
<organism evidence="1">
    <name type="scientific">marine sediment metagenome</name>
    <dbReference type="NCBI Taxonomy" id="412755"/>
    <lineage>
        <taxon>unclassified sequences</taxon>
        <taxon>metagenomes</taxon>
        <taxon>ecological metagenomes</taxon>
    </lineage>
</organism>
<name>X1FEC7_9ZZZZ</name>
<protein>
    <submittedName>
        <fullName evidence="1">Uncharacterized protein</fullName>
    </submittedName>
</protein>
<sequence>AETGNRKNKIIPKKEWIENIIDYCKRDKIPIYLKDSLKDIYPEEIKEFPKIN</sequence>
<gene>
    <name evidence="1" type="ORF">S03H2_05689</name>
</gene>
<evidence type="ECO:0000313" key="1">
    <source>
        <dbReference type="EMBL" id="GAH27769.1"/>
    </source>
</evidence>
<reference evidence="1" key="1">
    <citation type="journal article" date="2014" name="Front. Microbiol.">
        <title>High frequency of phylogenetically diverse reductive dehalogenase-homologous genes in deep subseafloor sedimentary metagenomes.</title>
        <authorList>
            <person name="Kawai M."/>
            <person name="Futagami T."/>
            <person name="Toyoda A."/>
            <person name="Takaki Y."/>
            <person name="Nishi S."/>
            <person name="Hori S."/>
            <person name="Arai W."/>
            <person name="Tsubouchi T."/>
            <person name="Morono Y."/>
            <person name="Uchiyama I."/>
            <person name="Ito T."/>
            <person name="Fujiyama A."/>
            <person name="Inagaki F."/>
            <person name="Takami H."/>
        </authorList>
    </citation>
    <scope>NUCLEOTIDE SEQUENCE</scope>
    <source>
        <strain evidence="1">Expedition CK06-06</strain>
    </source>
</reference>
<accession>X1FEC7</accession>
<dbReference type="EMBL" id="BARU01002404">
    <property type="protein sequence ID" value="GAH27769.1"/>
    <property type="molecule type" value="Genomic_DNA"/>
</dbReference>
<dbReference type="AlphaFoldDB" id="X1FEC7"/>
<comment type="caution">
    <text evidence="1">The sequence shown here is derived from an EMBL/GenBank/DDBJ whole genome shotgun (WGS) entry which is preliminary data.</text>
</comment>
<proteinExistence type="predicted"/>